<dbReference type="PANTHER" id="PTHR30177">
    <property type="entry name" value="GLYCINE BETAINE/L-PROLINE TRANSPORT SYSTEM PERMEASE PROTEIN PROW"/>
    <property type="match status" value="1"/>
</dbReference>
<evidence type="ECO:0000256" key="3">
    <source>
        <dbReference type="ARBA" id="ARBA00022692"/>
    </source>
</evidence>
<dbReference type="Pfam" id="PF04069">
    <property type="entry name" value="OpuAC"/>
    <property type="match status" value="2"/>
</dbReference>
<evidence type="ECO:0000256" key="8">
    <source>
        <dbReference type="RuleBase" id="RU363032"/>
    </source>
</evidence>
<organism evidence="10 11">
    <name type="scientific">Chrysosporum bergii ANA360D</name>
    <dbReference type="NCBI Taxonomy" id="617107"/>
    <lineage>
        <taxon>Bacteria</taxon>
        <taxon>Bacillati</taxon>
        <taxon>Cyanobacteriota</taxon>
        <taxon>Cyanophyceae</taxon>
        <taxon>Nostocales</taxon>
        <taxon>Nodulariaceae</taxon>
        <taxon>Chrysosporum</taxon>
    </lineage>
</organism>
<dbReference type="InterPro" id="IPR007210">
    <property type="entry name" value="ABC_Gly_betaine_transp_sub-bd"/>
</dbReference>
<dbReference type="Proteomes" id="UP001159387">
    <property type="component" value="Unassembled WGS sequence"/>
</dbReference>
<dbReference type="InterPro" id="IPR051204">
    <property type="entry name" value="ABC_transp_perm/SBD"/>
</dbReference>
<comment type="similarity">
    <text evidence="8">Belongs to the binding-protein-dependent transport system permease family.</text>
</comment>
<evidence type="ECO:0000313" key="11">
    <source>
        <dbReference type="Proteomes" id="UP001159387"/>
    </source>
</evidence>
<comment type="similarity">
    <text evidence="6">In the C-terminal section; belongs to the OsmX family.</text>
</comment>
<dbReference type="InterPro" id="IPR035906">
    <property type="entry name" value="MetI-like_sf"/>
</dbReference>
<name>A0AA43GU70_9CYAN</name>
<feature type="transmembrane region" description="Helical" evidence="8">
    <location>
        <begin position="76"/>
        <end position="94"/>
    </location>
</feature>
<feature type="transmembrane region" description="Helical" evidence="8">
    <location>
        <begin position="20"/>
        <end position="43"/>
    </location>
</feature>
<dbReference type="GO" id="GO:0031460">
    <property type="term" value="P:glycine betaine transport"/>
    <property type="evidence" value="ECO:0007669"/>
    <property type="project" value="TreeGrafter"/>
</dbReference>
<dbReference type="AlphaFoldDB" id="A0AA43GU70"/>
<evidence type="ECO:0000256" key="4">
    <source>
        <dbReference type="ARBA" id="ARBA00022989"/>
    </source>
</evidence>
<evidence type="ECO:0000256" key="1">
    <source>
        <dbReference type="ARBA" id="ARBA00004141"/>
    </source>
</evidence>
<keyword evidence="4 8" id="KW-1133">Transmembrane helix</keyword>
<keyword evidence="2 8" id="KW-0813">Transport</keyword>
<dbReference type="FunFam" id="1.10.3720.10:FF:000001">
    <property type="entry name" value="Glycine betaine ABC transporter, permease"/>
    <property type="match status" value="1"/>
</dbReference>
<dbReference type="InterPro" id="IPR000515">
    <property type="entry name" value="MetI-like"/>
</dbReference>
<comment type="subcellular location">
    <subcellularLocation>
        <location evidence="8">Cell membrane</location>
        <topology evidence="8">Multi-pass membrane protein</topology>
    </subcellularLocation>
    <subcellularLocation>
        <location evidence="1">Membrane</location>
        <topology evidence="1">Multi-pass membrane protein</topology>
    </subcellularLocation>
</comment>
<dbReference type="Pfam" id="PF00528">
    <property type="entry name" value="BPD_transp_1"/>
    <property type="match status" value="1"/>
</dbReference>
<dbReference type="GO" id="GO:0022857">
    <property type="term" value="F:transmembrane transporter activity"/>
    <property type="evidence" value="ECO:0007669"/>
    <property type="project" value="InterPro"/>
</dbReference>
<evidence type="ECO:0000256" key="5">
    <source>
        <dbReference type="ARBA" id="ARBA00023136"/>
    </source>
</evidence>
<protein>
    <submittedName>
        <fullName evidence="10">ABC transporter permease subunit</fullName>
    </submittedName>
</protein>
<accession>A0AA43GU70</accession>
<evidence type="ECO:0000256" key="2">
    <source>
        <dbReference type="ARBA" id="ARBA00022448"/>
    </source>
</evidence>
<feature type="transmembrane region" description="Helical" evidence="8">
    <location>
        <begin position="179"/>
        <end position="201"/>
    </location>
</feature>
<comment type="similarity">
    <text evidence="7">In the N-terminal section; belongs to the binding-protein-dependent transport system permease family.</text>
</comment>
<dbReference type="RefSeq" id="WP_280655825.1">
    <property type="nucleotide sequence ID" value="NZ_JANQDH010000108.1"/>
</dbReference>
<feature type="domain" description="ABC transmembrane type-1" evidence="9">
    <location>
        <begin position="19"/>
        <end position="198"/>
    </location>
</feature>
<dbReference type="SUPFAM" id="SSF53850">
    <property type="entry name" value="Periplasmic binding protein-like II"/>
    <property type="match status" value="2"/>
</dbReference>
<proteinExistence type="inferred from homology"/>
<dbReference type="Gene3D" id="1.10.3720.10">
    <property type="entry name" value="MetI-like"/>
    <property type="match status" value="1"/>
</dbReference>
<feature type="transmembrane region" description="Helical" evidence="8">
    <location>
        <begin position="152"/>
        <end position="173"/>
    </location>
</feature>
<dbReference type="Gene3D" id="3.40.190.10">
    <property type="entry name" value="Periplasmic binding protein-like II"/>
    <property type="match status" value="2"/>
</dbReference>
<reference evidence="10 11" key="1">
    <citation type="journal article" date="2023" name="J. Phycol.">
        <title>Chrysosporum ovalisporum is synonymous with the true-branching cyanobacterium Umezakia natans (Nostocales/Aphanizomenonaceae).</title>
        <authorList>
            <person name="McGregor G.B."/>
            <person name="Sendall B.C."/>
            <person name="Niiyama Y."/>
            <person name="Tuji A."/>
            <person name="Willis A."/>
        </authorList>
    </citation>
    <scope>NUCLEOTIDE SEQUENCE [LARGE SCALE GENOMIC DNA]</scope>
    <source>
        <strain evidence="10 11">ANA360D</strain>
    </source>
</reference>
<dbReference type="EMBL" id="JANQDH010000108">
    <property type="protein sequence ID" value="MDH6061882.1"/>
    <property type="molecule type" value="Genomic_DNA"/>
</dbReference>
<comment type="caution">
    <text evidence="10">The sequence shown here is derived from an EMBL/GenBank/DDBJ whole genome shotgun (WGS) entry which is preliminary data.</text>
</comment>
<evidence type="ECO:0000313" key="10">
    <source>
        <dbReference type="EMBL" id="MDH6061882.1"/>
    </source>
</evidence>
<gene>
    <name evidence="10" type="ORF">NWP17_15815</name>
</gene>
<evidence type="ECO:0000256" key="7">
    <source>
        <dbReference type="ARBA" id="ARBA00035652"/>
    </source>
</evidence>
<dbReference type="GO" id="GO:0043190">
    <property type="term" value="C:ATP-binding cassette (ABC) transporter complex"/>
    <property type="evidence" value="ECO:0007669"/>
    <property type="project" value="InterPro"/>
</dbReference>
<feature type="transmembrane region" description="Helical" evidence="8">
    <location>
        <begin position="50"/>
        <end position="70"/>
    </location>
</feature>
<feature type="transmembrane region" description="Helical" evidence="8">
    <location>
        <begin position="208"/>
        <end position="228"/>
    </location>
</feature>
<evidence type="ECO:0000256" key="6">
    <source>
        <dbReference type="ARBA" id="ARBA00035642"/>
    </source>
</evidence>
<sequence length="521" mass="57091">MTNLWNFLVNSREEIAKQTIQHLGLTLASLSIAIVIGVVVGIILTRYKQIANKVISIAGVIQTIPSVALLGFMLPILGIGLTPAIVALFLYALLPIIRNTFIGIEEVDSSIKEAAKGMGMPSSQILLKVELPLATPVIFAGIRTAAVTNVGVATLCALIASGGLGQFIFQGIALNNTDMILAGAIPSAGLAILLDFILGVLQKNVTKLIKPILITGLVLLSASLLWAVTINNKPVLQVGFDLEFMGRADGYPGLSKHYDLDFDNTRQLDPALMYQALKEKQVDVISGFATDGRIKAYDIQVLADDKNFFPPYYAAPLVRGETLRKYPQLTEVLGKLTNQISDQTMAELNYLVDEKKQPTNQVARDFLQKLGLKTSTQRSGSSDLVIASKNFTEQYILAEMLGIVIENYTNLDVDLKPGLGGTQIAFNALFKGDIDIYPEYTGTGLLTILQPQPEIRDQIINDKDQVYTYVKEESKKQYDLDWLSPFGFNNTYALMMRKEDTTALDISSISDLKDYLDNISN</sequence>
<keyword evidence="11" id="KW-1185">Reference proteome</keyword>
<keyword evidence="3 8" id="KW-0812">Transmembrane</keyword>
<dbReference type="PANTHER" id="PTHR30177:SF4">
    <property type="entry name" value="OSMOPROTECTANT IMPORT PERMEASE PROTEIN OSMW"/>
    <property type="match status" value="1"/>
</dbReference>
<keyword evidence="5 8" id="KW-0472">Membrane</keyword>
<evidence type="ECO:0000259" key="9">
    <source>
        <dbReference type="PROSITE" id="PS50928"/>
    </source>
</evidence>
<dbReference type="PROSITE" id="PS50928">
    <property type="entry name" value="ABC_TM1"/>
    <property type="match status" value="1"/>
</dbReference>
<dbReference type="SUPFAM" id="SSF161098">
    <property type="entry name" value="MetI-like"/>
    <property type="match status" value="1"/>
</dbReference>